<dbReference type="EMBL" id="QXGC01000828">
    <property type="protein sequence ID" value="KAE9219620.1"/>
    <property type="molecule type" value="Genomic_DNA"/>
</dbReference>
<evidence type="ECO:0000313" key="5">
    <source>
        <dbReference type="EMBL" id="KAE9102488.1"/>
    </source>
</evidence>
<dbReference type="EMBL" id="QXFY01000710">
    <property type="protein sequence ID" value="KAE9337377.1"/>
    <property type="molecule type" value="Genomic_DNA"/>
</dbReference>
<gene>
    <name evidence="11" type="ORF">PF001_g13874</name>
    <name evidence="10" type="ORF">PF002_g9033</name>
    <name evidence="9" type="ORF">PF004_g13550</name>
    <name evidence="8" type="ORF">PF005_g14404</name>
    <name evidence="7" type="ORF">PF006_g6464</name>
    <name evidence="6" type="ORF">PF007_g6747</name>
    <name evidence="12" type="ORF">PF008_g12563</name>
    <name evidence="3" type="ORF">PF009_g15789</name>
    <name evidence="5" type="ORF">PF010_g14080</name>
    <name evidence="4" type="ORF">PF011_g4773</name>
</gene>
<evidence type="ECO:0000313" key="9">
    <source>
        <dbReference type="EMBL" id="KAE9219620.1"/>
    </source>
</evidence>
<dbReference type="EMBL" id="QXFZ01000257">
    <property type="protein sequence ID" value="KAE9124392.1"/>
    <property type="molecule type" value="Genomic_DNA"/>
</dbReference>
<evidence type="ECO:0000313" key="17">
    <source>
        <dbReference type="Proteomes" id="UP000440732"/>
    </source>
</evidence>
<evidence type="ECO:0000313" key="14">
    <source>
        <dbReference type="Proteomes" id="UP000433483"/>
    </source>
</evidence>
<dbReference type="EMBL" id="QXFW01000176">
    <property type="protein sequence ID" value="KAE9021809.1"/>
    <property type="molecule type" value="Genomic_DNA"/>
</dbReference>
<dbReference type="Proteomes" id="UP000441208">
    <property type="component" value="Unassembled WGS sequence"/>
</dbReference>
<dbReference type="Proteomes" id="UP000476176">
    <property type="component" value="Unassembled WGS sequence"/>
</dbReference>
<feature type="domain" description="GAF" evidence="2">
    <location>
        <begin position="595"/>
        <end position="727"/>
    </location>
</feature>
<organism evidence="3 13">
    <name type="scientific">Phytophthora fragariae</name>
    <dbReference type="NCBI Taxonomy" id="53985"/>
    <lineage>
        <taxon>Eukaryota</taxon>
        <taxon>Sar</taxon>
        <taxon>Stramenopiles</taxon>
        <taxon>Oomycota</taxon>
        <taxon>Peronosporomycetes</taxon>
        <taxon>Peronosporales</taxon>
        <taxon>Peronosporaceae</taxon>
        <taxon>Phytophthora</taxon>
    </lineage>
</organism>
<dbReference type="Gene3D" id="3.30.450.40">
    <property type="match status" value="1"/>
</dbReference>
<evidence type="ECO:0000313" key="16">
    <source>
        <dbReference type="Proteomes" id="UP000440367"/>
    </source>
</evidence>
<dbReference type="InterPro" id="IPR003018">
    <property type="entry name" value="GAF"/>
</dbReference>
<sequence>MNLSMVRGLLGRRPSSARHREVSEGAESSKLSLATQPSEASDDDSSSGKPLPDAEMLRRAREAHDRVDFTALAVGPNAGGPWKRVEAANRFVVFRRQDSKAGGLESRFKSRIETAPEVLCAGRLDACIEEMLGILCPRTGAEHSAVMTALYAKRFLCGSVERVVDPCTDDTSSDQGEHLVVKTSSFAHSTLFGPNEQWCYADFFQRKSERDGFTVSQNSLGRHEPTPGRITRTQTRVDQLHDLTAALLVDLDPSGKGLRVVYNAKFLSESASNQPTKAIPTESPTADRSVDEIKAQARRLEAMARGVTKLPELVRHRQFGFQLPADLDAIDVSNPRCPCCTRSLSPVKLSLSVAASAISNRSLSVLRTDTRRCYLCGYLVCIDCWSPERMESLSGRVAAIIVCRRCRACVDACDYSDIATDRNHGPARVVEDPPESTTASLLVDFLAESLNQAQPGSSERSNVFAVVRTLLDQDDETSGGEESDDNNDGDGDGNMVYLEEERDADAVAQLEEFLRDESKFPLLEACTLGNAERRSYVLDLPDDPENSVPRGPMPSNEGRRLSAAKASGLLQLADQLTPAQPRESPPDTQVDVRDLELICQLAAKTVGCSNAMISVMGASHEHVLASTNVNFKGAAVPRDYTMCQHQLMSQDPLVLIHPEADVRLQAIGTIKLMSLRSYVGFPVTAPLVDSIDEQVAVGTLCCLDSKPRTELTRSQYSTLQHLARTASSLVQMKGLKLQQQAAPAS</sequence>
<reference evidence="13 14" key="1">
    <citation type="submission" date="2018-08" db="EMBL/GenBank/DDBJ databases">
        <title>Genomic investigation of the strawberry pathogen Phytophthora fragariae indicates pathogenicity is determined by transcriptional variation in three key races.</title>
        <authorList>
            <person name="Adams T.M."/>
            <person name="Armitage A.D."/>
            <person name="Sobczyk M.K."/>
            <person name="Bates H.J."/>
            <person name="Dunwell J.M."/>
            <person name="Nellist C.F."/>
            <person name="Harrison R.J."/>
        </authorList>
    </citation>
    <scope>NUCLEOTIDE SEQUENCE [LARGE SCALE GENOMIC DNA]</scope>
    <source>
        <strain evidence="11 15">A4</strain>
        <strain evidence="10 16">BC-1</strain>
        <strain evidence="9 20">BC-23</strain>
        <strain evidence="8 14">NOV-27</strain>
        <strain evidence="7 17">NOV-5</strain>
        <strain evidence="6 18">NOV-71</strain>
        <strain evidence="12 21">NOV-77</strain>
        <strain evidence="3 13">NOV-9</strain>
        <strain evidence="5 22">ONT-3</strain>
        <strain evidence="4 19">SCRP245</strain>
    </source>
</reference>
<dbReference type="PANTHER" id="PTHR43102">
    <property type="entry name" value="SLR1143 PROTEIN"/>
    <property type="match status" value="1"/>
</dbReference>
<dbReference type="Proteomes" id="UP000440732">
    <property type="component" value="Unassembled WGS sequence"/>
</dbReference>
<comment type="caution">
    <text evidence="3">The sequence shown here is derived from an EMBL/GenBank/DDBJ whole genome shotgun (WGS) entry which is preliminary data.</text>
</comment>
<dbReference type="Proteomes" id="UP000486351">
    <property type="component" value="Unassembled WGS sequence"/>
</dbReference>
<dbReference type="EMBL" id="QXGB01000848">
    <property type="protein sequence ID" value="KAE9202872.1"/>
    <property type="molecule type" value="Genomic_DNA"/>
</dbReference>
<dbReference type="EMBL" id="QXGA01000261">
    <property type="protein sequence ID" value="KAE9149006.1"/>
    <property type="molecule type" value="Genomic_DNA"/>
</dbReference>
<evidence type="ECO:0000313" key="18">
    <source>
        <dbReference type="Proteomes" id="UP000441208"/>
    </source>
</evidence>
<evidence type="ECO:0000313" key="19">
    <source>
        <dbReference type="Proteomes" id="UP000460718"/>
    </source>
</evidence>
<evidence type="ECO:0000313" key="15">
    <source>
        <dbReference type="Proteomes" id="UP000437068"/>
    </source>
</evidence>
<evidence type="ECO:0000313" key="3">
    <source>
        <dbReference type="EMBL" id="KAE8934230.1"/>
    </source>
</evidence>
<keyword evidence="14" id="KW-1185">Reference proteome</keyword>
<evidence type="ECO:0000313" key="13">
    <source>
        <dbReference type="Proteomes" id="UP000429523"/>
    </source>
</evidence>
<protein>
    <recommendedName>
        <fullName evidence="2">GAF domain-containing protein</fullName>
    </recommendedName>
</protein>
<dbReference type="Proteomes" id="UP000437068">
    <property type="component" value="Unassembled WGS sequence"/>
</dbReference>
<evidence type="ECO:0000256" key="1">
    <source>
        <dbReference type="SAM" id="MobiDB-lite"/>
    </source>
</evidence>
<dbReference type="Proteomes" id="UP000433483">
    <property type="component" value="Unassembled WGS sequence"/>
</dbReference>
<dbReference type="Pfam" id="PF01590">
    <property type="entry name" value="GAF"/>
    <property type="match status" value="1"/>
</dbReference>
<feature type="compositionally biased region" description="Acidic residues" evidence="1">
    <location>
        <begin position="472"/>
        <end position="491"/>
    </location>
</feature>
<dbReference type="PANTHER" id="PTHR43102:SF2">
    <property type="entry name" value="GAF DOMAIN-CONTAINING PROTEIN"/>
    <property type="match status" value="1"/>
</dbReference>
<evidence type="ECO:0000313" key="11">
    <source>
        <dbReference type="EMBL" id="KAE9302738.1"/>
    </source>
</evidence>
<dbReference type="Proteomes" id="UP000460718">
    <property type="component" value="Unassembled WGS sequence"/>
</dbReference>
<evidence type="ECO:0000313" key="22">
    <source>
        <dbReference type="Proteomes" id="UP000488956"/>
    </source>
</evidence>
<accession>A0A6A3ERZ9</accession>
<evidence type="ECO:0000313" key="4">
    <source>
        <dbReference type="EMBL" id="KAE9021809.1"/>
    </source>
</evidence>
<feature type="region of interest" description="Disordered" evidence="1">
    <location>
        <begin position="472"/>
        <end position="495"/>
    </location>
</feature>
<dbReference type="SUPFAM" id="SSF55781">
    <property type="entry name" value="GAF domain-like"/>
    <property type="match status" value="1"/>
</dbReference>
<dbReference type="AlphaFoldDB" id="A0A6A3ERZ9"/>
<proteinExistence type="predicted"/>
<feature type="compositionally biased region" description="Polar residues" evidence="1">
    <location>
        <begin position="29"/>
        <end position="39"/>
    </location>
</feature>
<dbReference type="EMBL" id="QXGE01000837">
    <property type="protein sequence ID" value="KAE9302738.1"/>
    <property type="molecule type" value="Genomic_DNA"/>
</dbReference>
<dbReference type="Proteomes" id="UP000440367">
    <property type="component" value="Unassembled WGS sequence"/>
</dbReference>
<feature type="region of interest" description="Disordered" evidence="1">
    <location>
        <begin position="538"/>
        <end position="561"/>
    </location>
</feature>
<dbReference type="EMBL" id="QXGD01000363">
    <property type="protein sequence ID" value="KAE9241895.1"/>
    <property type="molecule type" value="Genomic_DNA"/>
</dbReference>
<evidence type="ECO:0000313" key="6">
    <source>
        <dbReference type="EMBL" id="KAE9124392.1"/>
    </source>
</evidence>
<evidence type="ECO:0000313" key="21">
    <source>
        <dbReference type="Proteomes" id="UP000486351"/>
    </source>
</evidence>
<evidence type="ECO:0000313" key="7">
    <source>
        <dbReference type="EMBL" id="KAE9149006.1"/>
    </source>
</evidence>
<dbReference type="InterPro" id="IPR029016">
    <property type="entry name" value="GAF-like_dom_sf"/>
</dbReference>
<dbReference type="Proteomes" id="UP000429523">
    <property type="component" value="Unassembled WGS sequence"/>
</dbReference>
<name>A0A6A3ERZ9_9STRA</name>
<dbReference type="OrthoDB" id="21225at2759"/>
<evidence type="ECO:0000313" key="10">
    <source>
        <dbReference type="EMBL" id="KAE9241895.1"/>
    </source>
</evidence>
<evidence type="ECO:0000313" key="12">
    <source>
        <dbReference type="EMBL" id="KAE9337377.1"/>
    </source>
</evidence>
<dbReference type="EMBL" id="QXGF01000929">
    <property type="protein sequence ID" value="KAE8934230.1"/>
    <property type="molecule type" value="Genomic_DNA"/>
</dbReference>
<feature type="region of interest" description="Disordered" evidence="1">
    <location>
        <begin position="1"/>
        <end position="52"/>
    </location>
</feature>
<evidence type="ECO:0000313" key="8">
    <source>
        <dbReference type="EMBL" id="KAE9202872.1"/>
    </source>
</evidence>
<evidence type="ECO:0000259" key="2">
    <source>
        <dbReference type="Pfam" id="PF01590"/>
    </source>
</evidence>
<dbReference type="Proteomes" id="UP000488956">
    <property type="component" value="Unassembled WGS sequence"/>
</dbReference>
<evidence type="ECO:0000313" key="20">
    <source>
        <dbReference type="Proteomes" id="UP000476176"/>
    </source>
</evidence>
<dbReference type="EMBL" id="QXFX01000855">
    <property type="protein sequence ID" value="KAE9102488.1"/>
    <property type="molecule type" value="Genomic_DNA"/>
</dbReference>